<dbReference type="PANTHER" id="PTHR35889:SF3">
    <property type="entry name" value="F-BOX DOMAIN-CONTAINING PROTEIN"/>
    <property type="match status" value="1"/>
</dbReference>
<feature type="region of interest" description="Disordered" evidence="1">
    <location>
        <begin position="540"/>
        <end position="565"/>
    </location>
</feature>
<dbReference type="InterPro" id="IPR011429">
    <property type="entry name" value="Cyt_c_Planctomycete-type"/>
</dbReference>
<evidence type="ECO:0000313" key="6">
    <source>
        <dbReference type="Proteomes" id="UP001430306"/>
    </source>
</evidence>
<evidence type="ECO:0000259" key="2">
    <source>
        <dbReference type="Pfam" id="PF07583"/>
    </source>
</evidence>
<accession>A0ABS8NEY5</accession>
<dbReference type="Pfam" id="PF07635">
    <property type="entry name" value="PSCyt1"/>
    <property type="match status" value="1"/>
</dbReference>
<keyword evidence="6" id="KW-1185">Reference proteome</keyword>
<dbReference type="InterPro" id="IPR036909">
    <property type="entry name" value="Cyt_c-like_dom_sf"/>
</dbReference>
<evidence type="ECO:0000256" key="1">
    <source>
        <dbReference type="SAM" id="MobiDB-lite"/>
    </source>
</evidence>
<dbReference type="Pfam" id="PF07583">
    <property type="entry name" value="PSCyt2"/>
    <property type="match status" value="1"/>
</dbReference>
<evidence type="ECO:0000259" key="3">
    <source>
        <dbReference type="Pfam" id="PF07587"/>
    </source>
</evidence>
<dbReference type="EMBL" id="JAJKFW010000016">
    <property type="protein sequence ID" value="MCC9642121.1"/>
    <property type="molecule type" value="Genomic_DNA"/>
</dbReference>
<dbReference type="PANTHER" id="PTHR35889">
    <property type="entry name" value="CYCLOINULO-OLIGOSACCHARIDE FRUCTANOTRANSFERASE-RELATED"/>
    <property type="match status" value="1"/>
</dbReference>
<dbReference type="SUPFAM" id="SSF46626">
    <property type="entry name" value="Cytochrome c"/>
    <property type="match status" value="1"/>
</dbReference>
<feature type="domain" description="DUF1553" evidence="3">
    <location>
        <begin position="781"/>
        <end position="1038"/>
    </location>
</feature>
<gene>
    <name evidence="5" type="ORF">LOC71_07535</name>
</gene>
<evidence type="ECO:0000259" key="4">
    <source>
        <dbReference type="Pfam" id="PF07635"/>
    </source>
</evidence>
<proteinExistence type="predicted"/>
<feature type="compositionally biased region" description="Basic and acidic residues" evidence="1">
    <location>
        <begin position="545"/>
        <end position="561"/>
    </location>
</feature>
<dbReference type="InterPro" id="IPR011444">
    <property type="entry name" value="DUF1549"/>
</dbReference>
<organism evidence="5 6">
    <name type="scientific">Rhodopirellula halodulae</name>
    <dbReference type="NCBI Taxonomy" id="2894198"/>
    <lineage>
        <taxon>Bacteria</taxon>
        <taxon>Pseudomonadati</taxon>
        <taxon>Planctomycetota</taxon>
        <taxon>Planctomycetia</taxon>
        <taxon>Pirellulales</taxon>
        <taxon>Pirellulaceae</taxon>
        <taxon>Rhodopirellula</taxon>
    </lineage>
</organism>
<feature type="domain" description="DUF1549" evidence="2">
    <location>
        <begin position="169"/>
        <end position="392"/>
    </location>
</feature>
<evidence type="ECO:0000313" key="5">
    <source>
        <dbReference type="EMBL" id="MCC9642121.1"/>
    </source>
</evidence>
<protein>
    <submittedName>
        <fullName evidence="5">PSD1 and planctomycete cytochrome C domain-containing protein</fullName>
    </submittedName>
</protein>
<sequence length="1097" mass="123657">MMLLLANFFAPARRAGLRSSLVCMAVAMTPLIAVGDETIADEDVLQFNRDIRPILSENCYFCHGPDEENRQAGLRMDVREDAIDYAAIIPEDVEGSELVARIDHEDPELLMPPPESHKTLTDKQKQLLKDWIRQGAPYEEHWSFAPIRRPEVPDLSRFDEALDNEDVHPIDAFIRAELLSHGHDLSSPSRPDRLLRRLHLDLVGLPPTWQDVVAFESQVNALREIDSGQPVPMGDVYDSLVQKKIDELLRNPHHGERMASFWLDVVRFADTVGYHGDQTQHIFPYRDWVIDAFQNNMPFDEFTIKQLAGDLLPDANADDLIASGFNRLNMMTREGGAQPGEYLSKYATDRVRTVGMAWMGLTTGCAECHDHKFDPFTAKDFYSLGAFFADIEQWGVYSNYGYTPNPDLLGYNNNFPFPPEIEVTSEALLREQAQARLELVAVANGDFAALDPDKKEEANQWWSQTVAWLSQHFDGWRPERLKPVDSKDKKVRLYEWTLSEGGSSDEASEAAVVRSIQVNLDVAANQSPQNVSVQFFIESPPAESAKSDEQADSKEAKKDEPAAPTRRAIAVQQAFANRWLPSFSSTVAQTNVASTWTVPATDENGHAKKQRPHQFMIDRSAHADDLNQAVFELKQPLSLMLKPGEKLLVEIKGLAESTQVSIGSSPMIRLRPLDTGEVETLLTCESLDDSAALLTWSLSHSGQARDAGAIQHWRNEYVRCRDGRTWTMVTQATDPMEMRVLPRGNWQDKSGEVVQPSTPEFLGKFGLESAEGDDESAKRLTRLDLARWIVHPDNPLTARVVANRLWKQFFGTGLTAAVDDLGAQGDPPSHPELLDYLASELIESGWDMQHLIRLILTSDVYQQDSRVRPELAESDPNNRWLAYHPPRRLEAEIVRDNALSIAGLLNLEIGGPSVKPYQPGGYYSNLQFPNRTYRSTAGDDQYRRGLYMHWQRTFLHPMLANFDAPSREDCVAIRANANTPQQALTLLNDPTFIEAASELAWNLLAESGDDESRLHEMVHRSLQREATSEEIERLLTFLNEQRQIFSADESLAHQLTSVGQASLRHDESLPAEKRSEWAAWTATARIVLNLHESITRY</sequence>
<comment type="caution">
    <text evidence="5">The sequence shown here is derived from an EMBL/GenBank/DDBJ whole genome shotgun (WGS) entry which is preliminary data.</text>
</comment>
<dbReference type="Pfam" id="PF07587">
    <property type="entry name" value="PSD1"/>
    <property type="match status" value="1"/>
</dbReference>
<reference evidence="5" key="1">
    <citation type="submission" date="2021-11" db="EMBL/GenBank/DDBJ databases">
        <title>Genome sequence.</title>
        <authorList>
            <person name="Sun Q."/>
        </authorList>
    </citation>
    <scope>NUCLEOTIDE SEQUENCE</scope>
    <source>
        <strain evidence="5">JC740</strain>
    </source>
</reference>
<dbReference type="Proteomes" id="UP001430306">
    <property type="component" value="Unassembled WGS sequence"/>
</dbReference>
<name>A0ABS8NEY5_9BACT</name>
<dbReference type="InterPro" id="IPR022655">
    <property type="entry name" value="DUF1553"/>
</dbReference>
<feature type="domain" description="Cytochrome C Planctomycete-type" evidence="4">
    <location>
        <begin position="59"/>
        <end position="115"/>
    </location>
</feature>